<name>A0A0C2HBZ0_9BILA</name>
<protein>
    <recommendedName>
        <fullName evidence="3">Peptidase aspartic putative domain-containing protein</fullName>
    </recommendedName>
</protein>
<reference evidence="1 2" key="1">
    <citation type="submission" date="2013-12" db="EMBL/GenBank/DDBJ databases">
        <title>Draft genome of the parsitic nematode Ancylostoma duodenale.</title>
        <authorList>
            <person name="Mitreva M."/>
        </authorList>
    </citation>
    <scope>NUCLEOTIDE SEQUENCE [LARGE SCALE GENOMIC DNA]</scope>
    <source>
        <strain evidence="1 2">Zhejiang</strain>
    </source>
</reference>
<dbReference type="AlphaFoldDB" id="A0A0C2HBZ0"/>
<dbReference type="OrthoDB" id="7762859at2759"/>
<dbReference type="EMBL" id="KN726866">
    <property type="protein sequence ID" value="KIH67021.1"/>
    <property type="molecule type" value="Genomic_DNA"/>
</dbReference>
<proteinExistence type="predicted"/>
<dbReference type="Proteomes" id="UP000054047">
    <property type="component" value="Unassembled WGS sequence"/>
</dbReference>
<accession>A0A0C2HBZ0</accession>
<evidence type="ECO:0000313" key="1">
    <source>
        <dbReference type="EMBL" id="KIH67021.1"/>
    </source>
</evidence>
<sequence length="240" mass="27037">MFSLTCQFCIYEDDSKEVALGAILLNKFPCHLRSKIYDKIGSADNLSASTTPRNVHRAASAKIAQNGIVHPFAFEDRISENLKNSINQQMLPKDNHPRGLWRRKGKRTKIKHVPLITPCPTLQRGKYISLTIPCTMIQRRAMMTLRKQNEFVASIQDDQQATPKTVLIMFVEVRAFNPDNLSKSTKTIVFLDSGLIRSYIATELAKSVDLPDGKKGEITMYTFSSLDPLPLPTMMHTIGI</sequence>
<evidence type="ECO:0008006" key="3">
    <source>
        <dbReference type="Google" id="ProtNLM"/>
    </source>
</evidence>
<evidence type="ECO:0000313" key="2">
    <source>
        <dbReference type="Proteomes" id="UP000054047"/>
    </source>
</evidence>
<keyword evidence="2" id="KW-1185">Reference proteome</keyword>
<organism evidence="1 2">
    <name type="scientific">Ancylostoma duodenale</name>
    <dbReference type="NCBI Taxonomy" id="51022"/>
    <lineage>
        <taxon>Eukaryota</taxon>
        <taxon>Metazoa</taxon>
        <taxon>Ecdysozoa</taxon>
        <taxon>Nematoda</taxon>
        <taxon>Chromadorea</taxon>
        <taxon>Rhabditida</taxon>
        <taxon>Rhabditina</taxon>
        <taxon>Rhabditomorpha</taxon>
        <taxon>Strongyloidea</taxon>
        <taxon>Ancylostomatidae</taxon>
        <taxon>Ancylostomatinae</taxon>
        <taxon>Ancylostoma</taxon>
    </lineage>
</organism>
<gene>
    <name evidence="1" type="ORF">ANCDUO_02649</name>
</gene>